<comment type="caution">
    <text evidence="3">The sequence shown here is derived from an EMBL/GenBank/DDBJ whole genome shotgun (WGS) entry which is preliminary data.</text>
</comment>
<dbReference type="InterPro" id="IPR015010">
    <property type="entry name" value="TERF2IP_Myb"/>
</dbReference>
<feature type="region of interest" description="Disordered" evidence="1">
    <location>
        <begin position="605"/>
        <end position="627"/>
    </location>
</feature>
<sequence length="1004" mass="112334">MSGNSYTAKEDEYLCNYIAEVRPAEAGRQGNVIYQSLTQNLARMARNAIKCTKPEFDRKIRKILKAKGSNPPTAEPPPPRPSQRNEFTKIEDKLLVKYIAKHNPQLRGRSGNDIYKKLVENKDKKWNWSNTHSWQSWRHRYVSRQESFDTKITKYIEKHNIPVPSTPRPMTRGPNSGRGTKTIDDLDTQEVQLANLVLLTPGLREERSWSSNEEAKPAVKKEPSPPVLRTNGTQSAQTPTEAKVKVEKDEDGSDYSYEDDEPQAPPGSEDYVGEIFEEAGYDEKTENGAEVRFEDESDNGGDDEDHDVNLSVAKSNKPSGLVAPHVEEAMSGQSHTASTKTNGVEAHQSPPRSPPSKSPVKPRPHINQNSFTLASQSRRQQDDDPFEDSPPPVKQVKSHKATHRRPPVVKEGAFGNRLTSARAKRVIESSTEDSATEEPATQPTWPPKRGAKKASGVSREPQVEDLEDQERQAAEQPRREKGKAKAVEEVIPEAEQQEDIQPSTEVSSFLPEELFGPTKPRASHHTANAAQDIPVAGPSRITLARSKTDIFAPAPPRITEPLTGNRRSIGHTAEVITPTNAINTTAANLSSSRVINLRQELANRSMNQLSRRPSSRASHTSHASGISEEDAIVLHEMGVQMAIQKFSREFGFTEAVVKKLWHELKSLRLLREALTGMKEGAERVLNEWVEGASVRSVKSVSRSPTTSRRESIPVARYSITSARPSLEPTSVHGSSSRKRRRWSSTSHAGRKSLEIQPVDPHEASSAMETGRTKQLEREQRRVSSVAYSPRRDGTHQEELAAEVQDADTNADDAVEDDEDVEEEVEIEIQDGEEDEGEGEPEDDEMHDAELKDEDADAAAEGLVNATTGANAQDDGMDVDSPLQKQPSDHNRQKKRRREQDEEDPEEHQSHARQRSRRSGSRAHEQDSQEVYEDEEMISIRSESPQDEGEVEELVRTRTDDERWQEVEHLFLAANRAAVKDLRDIEKEFNPGFMMKWIGTLTAIV</sequence>
<accession>A0AAD5VXE3</accession>
<feature type="compositionally biased region" description="Acidic residues" evidence="1">
    <location>
        <begin position="804"/>
        <end position="857"/>
    </location>
</feature>
<dbReference type="CDD" id="cd11655">
    <property type="entry name" value="rap1_myb-like"/>
    <property type="match status" value="1"/>
</dbReference>
<dbReference type="Pfam" id="PF08914">
    <property type="entry name" value="Myb_Rap1"/>
    <property type="match status" value="1"/>
</dbReference>
<evidence type="ECO:0000256" key="1">
    <source>
        <dbReference type="SAM" id="MobiDB-lite"/>
    </source>
</evidence>
<feature type="compositionally biased region" description="Basic and acidic residues" evidence="1">
    <location>
        <begin position="789"/>
        <end position="798"/>
    </location>
</feature>
<feature type="compositionally biased region" description="Polar residues" evidence="1">
    <location>
        <begin position="331"/>
        <end position="342"/>
    </location>
</feature>
<feature type="domain" description="TERF2-interacting telomeric protein 1 Myb" evidence="2">
    <location>
        <begin position="87"/>
        <end position="144"/>
    </location>
</feature>
<evidence type="ECO:0000259" key="2">
    <source>
        <dbReference type="Pfam" id="PF08914"/>
    </source>
</evidence>
<dbReference type="AlphaFoldDB" id="A0AAD5VXE3"/>
<dbReference type="EMBL" id="JANIEX010000135">
    <property type="protein sequence ID" value="KAJ3572610.1"/>
    <property type="molecule type" value="Genomic_DNA"/>
</dbReference>
<feature type="compositionally biased region" description="Basic residues" evidence="1">
    <location>
        <begin position="910"/>
        <end position="920"/>
    </location>
</feature>
<feature type="region of interest" description="Disordered" evidence="1">
    <location>
        <begin position="64"/>
        <end position="85"/>
    </location>
</feature>
<feature type="compositionally biased region" description="Polar residues" evidence="1">
    <location>
        <begin position="366"/>
        <end position="378"/>
    </location>
</feature>
<feature type="compositionally biased region" description="Acidic residues" evidence="1">
    <location>
        <begin position="271"/>
        <end position="280"/>
    </location>
</feature>
<dbReference type="Gene3D" id="1.10.10.60">
    <property type="entry name" value="Homeodomain-like"/>
    <property type="match status" value="2"/>
</dbReference>
<feature type="compositionally biased region" description="Basic and acidic residues" evidence="1">
    <location>
        <begin position="281"/>
        <end position="294"/>
    </location>
</feature>
<feature type="compositionally biased region" description="Basic and acidic residues" evidence="1">
    <location>
        <begin position="205"/>
        <end position="223"/>
    </location>
</feature>
<dbReference type="Proteomes" id="UP001213000">
    <property type="component" value="Unassembled WGS sequence"/>
</dbReference>
<feature type="compositionally biased region" description="Basic and acidic residues" evidence="1">
    <location>
        <begin position="770"/>
        <end position="781"/>
    </location>
</feature>
<reference evidence="3" key="1">
    <citation type="submission" date="2022-07" db="EMBL/GenBank/DDBJ databases">
        <title>Genome Sequence of Leucocoprinus birnbaumii.</title>
        <authorList>
            <person name="Buettner E."/>
        </authorList>
    </citation>
    <scope>NUCLEOTIDE SEQUENCE</scope>
    <source>
        <strain evidence="3">VT141</strain>
    </source>
</reference>
<feature type="compositionally biased region" description="Polar residues" evidence="1">
    <location>
        <begin position="230"/>
        <end position="240"/>
    </location>
</feature>
<evidence type="ECO:0000313" key="3">
    <source>
        <dbReference type="EMBL" id="KAJ3572610.1"/>
    </source>
</evidence>
<proteinExistence type="predicted"/>
<feature type="compositionally biased region" description="Basic and acidic residues" evidence="1">
    <location>
        <begin position="469"/>
        <end position="488"/>
    </location>
</feature>
<name>A0AAD5VXE3_9AGAR</name>
<feature type="region of interest" description="Disordered" evidence="1">
    <location>
        <begin position="160"/>
        <end position="187"/>
    </location>
</feature>
<keyword evidence="4" id="KW-1185">Reference proteome</keyword>
<dbReference type="SUPFAM" id="SSF46689">
    <property type="entry name" value="Homeodomain-like"/>
    <property type="match status" value="2"/>
</dbReference>
<organism evidence="3 4">
    <name type="scientific">Leucocoprinus birnbaumii</name>
    <dbReference type="NCBI Taxonomy" id="56174"/>
    <lineage>
        <taxon>Eukaryota</taxon>
        <taxon>Fungi</taxon>
        <taxon>Dikarya</taxon>
        <taxon>Basidiomycota</taxon>
        <taxon>Agaricomycotina</taxon>
        <taxon>Agaricomycetes</taxon>
        <taxon>Agaricomycetidae</taxon>
        <taxon>Agaricales</taxon>
        <taxon>Agaricineae</taxon>
        <taxon>Agaricaceae</taxon>
        <taxon>Leucocoprinus</taxon>
    </lineage>
</organism>
<feature type="region of interest" description="Disordered" evidence="1">
    <location>
        <begin position="205"/>
        <end position="505"/>
    </location>
</feature>
<feature type="compositionally biased region" description="Polar residues" evidence="1">
    <location>
        <begin position="605"/>
        <end position="624"/>
    </location>
</feature>
<gene>
    <name evidence="3" type="ORF">NP233_g2961</name>
</gene>
<feature type="compositionally biased region" description="Acidic residues" evidence="1">
    <location>
        <begin position="927"/>
        <end position="936"/>
    </location>
</feature>
<dbReference type="InterPro" id="IPR009057">
    <property type="entry name" value="Homeodomain-like_sf"/>
</dbReference>
<feature type="region of interest" description="Disordered" evidence="1">
    <location>
        <begin position="696"/>
        <end position="950"/>
    </location>
</feature>
<feature type="compositionally biased region" description="Acidic residues" evidence="1">
    <location>
        <begin position="249"/>
        <end position="262"/>
    </location>
</feature>
<feature type="compositionally biased region" description="Basic residues" evidence="1">
    <location>
        <begin position="396"/>
        <end position="407"/>
    </location>
</feature>
<feature type="compositionally biased region" description="Acidic residues" evidence="1">
    <location>
        <begin position="295"/>
        <end position="306"/>
    </location>
</feature>
<feature type="compositionally biased region" description="Low complexity" evidence="1">
    <location>
        <begin position="696"/>
        <end position="706"/>
    </location>
</feature>
<evidence type="ECO:0000313" key="4">
    <source>
        <dbReference type="Proteomes" id="UP001213000"/>
    </source>
</evidence>
<feature type="compositionally biased region" description="Polar residues" evidence="1">
    <location>
        <begin position="718"/>
        <end position="733"/>
    </location>
</feature>
<protein>
    <recommendedName>
        <fullName evidence="2">TERF2-interacting telomeric protein 1 Myb domain-containing protein</fullName>
    </recommendedName>
</protein>